<protein>
    <recommendedName>
        <fullName evidence="5">Actin-related protein 5</fullName>
    </recommendedName>
</protein>
<dbReference type="FunFam" id="3.30.420.40:FF:000058">
    <property type="entry name" value="Putative actin-related protein 5"/>
    <property type="match status" value="1"/>
</dbReference>
<comment type="similarity">
    <text evidence="1">Belongs to the actin family.</text>
</comment>
<keyword evidence="4" id="KW-1185">Reference proteome</keyword>
<sequence>MTDARMESRPLKIFDIAAETDALQQRLAAGVRASTLSSTAEQPIVIDYAHQTIRHRHIGAYECRAGWAGESDPSVRFPTVLAKYRDRRISPKNLVLVGPDVMAHQQARSSARTPFDGGVVCNSEYMLGLNGSSVDRPLLLTEPVCTPRQSRKLMSELVFECYRAPSVSYGLDAMFSFYQNGHSLDEGGIICSLGHSASHVLPVFSGRGLFNLCKRLSFGGGDAEEFILKLMQAKYPTFPSRMSSLQARVLLQEHTYIADDYWEEERKYESEEGFFQLNHTIQFPYTSAKAAEEKSEEEMAAAAERRRAHLQRLQELAAKSRLEKVPVWREVKRVKPSSCDFRSFMMLEDNSFASLEDLDATVKEIEQAVKRAQNRKAGNEETDEPPRFPLVDIPTDQLNEEEKKEQRKQRLLKASYEARERQRRQKEEEAQKKADKIRKEEEQREADPEAWLESIRARWTVLWDKVEEARKEKEQLGDRRSQASRKRMQVALHLQSGCVAVATAAAYQMHSADDFGRNDEDWYIYHDINKEEDQEDEEEQEELEFLEGFLNEHDAGFLDRHKNQLGWSDKSPLLRRFFWADAGDSTIETAHQLQLNVERVRVPEVLFQPGIMGIDQAGIGEILEDLIKRLDANAQSSMLKTIFVTGGMARLPNLARRLDATLTSLLPVGSPHQVRLAADPLLDAWRGGARWARTNADAFRRASITRAQYEEFGPEYLAESAFSNPYFA</sequence>
<proteinExistence type="inferred from homology"/>
<gene>
    <name evidence="3" type="ORF">THASP1DRAFT_25700</name>
</gene>
<dbReference type="Gene3D" id="3.90.640.10">
    <property type="entry name" value="Actin, Chain A, domain 4"/>
    <property type="match status" value="2"/>
</dbReference>
<dbReference type="InterPro" id="IPR043129">
    <property type="entry name" value="ATPase_NBD"/>
</dbReference>
<dbReference type="Proteomes" id="UP000271241">
    <property type="component" value="Unassembled WGS sequence"/>
</dbReference>
<dbReference type="InterPro" id="IPR004000">
    <property type="entry name" value="Actin"/>
</dbReference>
<dbReference type="SUPFAM" id="SSF53067">
    <property type="entry name" value="Actin-like ATPase domain"/>
    <property type="match status" value="2"/>
</dbReference>
<evidence type="ECO:0000313" key="3">
    <source>
        <dbReference type="EMBL" id="RKP05880.1"/>
    </source>
</evidence>
<dbReference type="STRING" id="78915.A0A4P9XKR9"/>
<organism evidence="3 4">
    <name type="scientific">Thamnocephalis sphaerospora</name>
    <dbReference type="NCBI Taxonomy" id="78915"/>
    <lineage>
        <taxon>Eukaryota</taxon>
        <taxon>Fungi</taxon>
        <taxon>Fungi incertae sedis</taxon>
        <taxon>Zoopagomycota</taxon>
        <taxon>Zoopagomycotina</taxon>
        <taxon>Zoopagomycetes</taxon>
        <taxon>Zoopagales</taxon>
        <taxon>Sigmoideomycetaceae</taxon>
        <taxon>Thamnocephalis</taxon>
    </lineage>
</organism>
<evidence type="ECO:0000313" key="4">
    <source>
        <dbReference type="Proteomes" id="UP000271241"/>
    </source>
</evidence>
<accession>A0A4P9XKR9</accession>
<evidence type="ECO:0000256" key="2">
    <source>
        <dbReference type="SAM" id="MobiDB-lite"/>
    </source>
</evidence>
<dbReference type="CDD" id="cd10211">
    <property type="entry name" value="ASKHA_NBD_Arp5"/>
    <property type="match status" value="1"/>
</dbReference>
<feature type="region of interest" description="Disordered" evidence="2">
    <location>
        <begin position="371"/>
        <end position="449"/>
    </location>
</feature>
<dbReference type="Pfam" id="PF00022">
    <property type="entry name" value="Actin"/>
    <property type="match status" value="2"/>
</dbReference>
<evidence type="ECO:0000256" key="1">
    <source>
        <dbReference type="RuleBase" id="RU000487"/>
    </source>
</evidence>
<dbReference type="EMBL" id="KZ993008">
    <property type="protein sequence ID" value="RKP05880.1"/>
    <property type="molecule type" value="Genomic_DNA"/>
</dbReference>
<evidence type="ECO:0008006" key="5">
    <source>
        <dbReference type="Google" id="ProtNLM"/>
    </source>
</evidence>
<dbReference type="AlphaFoldDB" id="A0A4P9XKR9"/>
<reference evidence="4" key="1">
    <citation type="journal article" date="2018" name="Nat. Microbiol.">
        <title>Leveraging single-cell genomics to expand the fungal tree of life.</title>
        <authorList>
            <person name="Ahrendt S.R."/>
            <person name="Quandt C.A."/>
            <person name="Ciobanu D."/>
            <person name="Clum A."/>
            <person name="Salamov A."/>
            <person name="Andreopoulos B."/>
            <person name="Cheng J.F."/>
            <person name="Woyke T."/>
            <person name="Pelin A."/>
            <person name="Henrissat B."/>
            <person name="Reynolds N.K."/>
            <person name="Benny G.L."/>
            <person name="Smith M.E."/>
            <person name="James T.Y."/>
            <person name="Grigoriev I.V."/>
        </authorList>
    </citation>
    <scope>NUCLEOTIDE SEQUENCE [LARGE SCALE GENOMIC DNA]</scope>
    <source>
        <strain evidence="4">RSA 1356</strain>
    </source>
</reference>
<name>A0A4P9XKR9_9FUNG</name>
<feature type="compositionally biased region" description="Basic and acidic residues" evidence="2">
    <location>
        <begin position="416"/>
        <end position="447"/>
    </location>
</feature>
<dbReference type="PANTHER" id="PTHR11937">
    <property type="entry name" value="ACTIN"/>
    <property type="match status" value="1"/>
</dbReference>
<dbReference type="OrthoDB" id="7340501at2759"/>
<dbReference type="Gene3D" id="3.30.420.40">
    <property type="match status" value="4"/>
</dbReference>
<dbReference type="SMART" id="SM00268">
    <property type="entry name" value="ACTIN"/>
    <property type="match status" value="1"/>
</dbReference>